<dbReference type="GO" id="GO:0005829">
    <property type="term" value="C:cytosol"/>
    <property type="evidence" value="ECO:0007669"/>
    <property type="project" value="TreeGrafter"/>
</dbReference>
<evidence type="ECO:0000256" key="2">
    <source>
        <dbReference type="ARBA" id="ARBA00022679"/>
    </source>
</evidence>
<dbReference type="RefSeq" id="WP_088621041.1">
    <property type="nucleotide sequence ID" value="NZ_CP022129.1"/>
</dbReference>
<name>A0A1Z4C3P3_9GAMM</name>
<keyword evidence="1" id="KW-0328">Glycosyltransferase</keyword>
<dbReference type="KEGG" id="mpsy:CEK71_20050"/>
<evidence type="ECO:0000313" key="4">
    <source>
        <dbReference type="Proteomes" id="UP000197019"/>
    </source>
</evidence>
<dbReference type="InterPro" id="IPR051199">
    <property type="entry name" value="LPS_LOS_Heptosyltrfase"/>
</dbReference>
<accession>A0A1Z4C3P3</accession>
<dbReference type="InterPro" id="IPR002201">
    <property type="entry name" value="Glyco_trans_9"/>
</dbReference>
<dbReference type="EMBL" id="CP022129">
    <property type="protein sequence ID" value="ASF48171.1"/>
    <property type="molecule type" value="Genomic_DNA"/>
</dbReference>
<dbReference type="Pfam" id="PF01075">
    <property type="entry name" value="Glyco_transf_9"/>
    <property type="match status" value="1"/>
</dbReference>
<keyword evidence="2 3" id="KW-0808">Transferase</keyword>
<dbReference type="GO" id="GO:0008713">
    <property type="term" value="F:ADP-heptose-lipopolysaccharide heptosyltransferase activity"/>
    <property type="evidence" value="ECO:0007669"/>
    <property type="project" value="TreeGrafter"/>
</dbReference>
<dbReference type="Gene3D" id="3.40.50.2000">
    <property type="entry name" value="Glycogen Phosphorylase B"/>
    <property type="match status" value="2"/>
</dbReference>
<gene>
    <name evidence="3" type="ORF">CEK71_20050</name>
</gene>
<dbReference type="PANTHER" id="PTHR30160:SF15">
    <property type="entry name" value="GLYCOSYLTRANSFERASE HI_0523-RELATED"/>
    <property type="match status" value="1"/>
</dbReference>
<sequence>MPTPTNFLISRTDSLGDVVLTLPVAAVLKQHFPNATIGFIGTPYTKAIVEACPHIDVFIDKADFLSGPVTLAGEKPQCLLHILPRADLAKRGKELQIPWRIGTTNRWFHWLTCNKLVKLSRSNSPLHEAQLNLKLLKPLGIRHDFTLPEIAQLVDMSRLPALPAPFAALLQADKFKLILHPKSRGSAREWAIEHYISLIKLLDADKFQIFISGTANEQAALQPLFAAVGERVTDISGLMSLPEFIPFVAACDGLVACSTGPLHIAAALQKHALGIYPPMRPIHPGRWQPIGQHTHIFVLDKTCNDCRQDKAQCPCTQAIQPLALKQTLDKIYADFARQRGLTR</sequence>
<protein>
    <submittedName>
        <fullName evidence="3">Glycosyl transferase family 9</fullName>
    </submittedName>
</protein>
<dbReference type="PANTHER" id="PTHR30160">
    <property type="entry name" value="TETRAACYLDISACCHARIDE 4'-KINASE-RELATED"/>
    <property type="match status" value="1"/>
</dbReference>
<reference evidence="3 4" key="1">
    <citation type="submission" date="2017-06" db="EMBL/GenBank/DDBJ databases">
        <title>Genome Sequencing of the methanotroph Methylovulum psychrotolerants str. HV10-M2 isolated from a high-altitude environment.</title>
        <authorList>
            <person name="Mateos-Rivera A."/>
        </authorList>
    </citation>
    <scope>NUCLEOTIDE SEQUENCE [LARGE SCALE GENOMIC DNA]</scope>
    <source>
        <strain evidence="3 4">HV10_M2</strain>
    </source>
</reference>
<keyword evidence="4" id="KW-1185">Reference proteome</keyword>
<dbReference type="Proteomes" id="UP000197019">
    <property type="component" value="Chromosome"/>
</dbReference>
<dbReference type="CDD" id="cd03789">
    <property type="entry name" value="GT9_LPS_heptosyltransferase"/>
    <property type="match status" value="1"/>
</dbReference>
<dbReference type="GO" id="GO:0009244">
    <property type="term" value="P:lipopolysaccharide core region biosynthetic process"/>
    <property type="evidence" value="ECO:0007669"/>
    <property type="project" value="TreeGrafter"/>
</dbReference>
<proteinExistence type="predicted"/>
<evidence type="ECO:0000313" key="3">
    <source>
        <dbReference type="EMBL" id="ASF48171.1"/>
    </source>
</evidence>
<dbReference type="AlphaFoldDB" id="A0A1Z4C3P3"/>
<organism evidence="3 4">
    <name type="scientific">Methylovulum psychrotolerans</name>
    <dbReference type="NCBI Taxonomy" id="1704499"/>
    <lineage>
        <taxon>Bacteria</taxon>
        <taxon>Pseudomonadati</taxon>
        <taxon>Pseudomonadota</taxon>
        <taxon>Gammaproteobacteria</taxon>
        <taxon>Methylococcales</taxon>
        <taxon>Methylococcaceae</taxon>
        <taxon>Methylovulum</taxon>
    </lineage>
</organism>
<evidence type="ECO:0000256" key="1">
    <source>
        <dbReference type="ARBA" id="ARBA00022676"/>
    </source>
</evidence>
<dbReference type="SUPFAM" id="SSF53756">
    <property type="entry name" value="UDP-Glycosyltransferase/glycogen phosphorylase"/>
    <property type="match status" value="1"/>
</dbReference>
<dbReference type="OrthoDB" id="9797795at2"/>